<dbReference type="SMART" id="SM00044">
    <property type="entry name" value="CYCc"/>
    <property type="match status" value="1"/>
</dbReference>
<dbReference type="Proteomes" id="UP001501035">
    <property type="component" value="Unassembled WGS sequence"/>
</dbReference>
<reference evidence="3 4" key="1">
    <citation type="journal article" date="2019" name="Int. J. Syst. Evol. Microbiol.">
        <title>The Global Catalogue of Microorganisms (GCM) 10K type strain sequencing project: providing services to taxonomists for standard genome sequencing and annotation.</title>
        <authorList>
            <consortium name="The Broad Institute Genomics Platform"/>
            <consortium name="The Broad Institute Genome Sequencing Center for Infectious Disease"/>
            <person name="Wu L."/>
            <person name="Ma J."/>
        </authorList>
    </citation>
    <scope>NUCLEOTIDE SEQUENCE [LARGE SCALE GENOMIC DNA]</scope>
    <source>
        <strain evidence="3 4">JCM 14234</strain>
    </source>
</reference>
<dbReference type="SUPFAM" id="SSF55073">
    <property type="entry name" value="Nucleotide cyclase"/>
    <property type="match status" value="1"/>
</dbReference>
<evidence type="ECO:0000256" key="1">
    <source>
        <dbReference type="ARBA" id="ARBA00005381"/>
    </source>
</evidence>
<gene>
    <name evidence="3" type="ORF">GCM10010528_04000</name>
</gene>
<dbReference type="CDD" id="cd07302">
    <property type="entry name" value="CHD"/>
    <property type="match status" value="1"/>
</dbReference>
<dbReference type="InterPro" id="IPR050697">
    <property type="entry name" value="Adenylyl/Guanylyl_Cyclase_3/4"/>
</dbReference>
<dbReference type="Pfam" id="PF00211">
    <property type="entry name" value="Guanylate_cyc"/>
    <property type="match status" value="1"/>
</dbReference>
<evidence type="ECO:0000313" key="4">
    <source>
        <dbReference type="Proteomes" id="UP001501035"/>
    </source>
</evidence>
<dbReference type="RefSeq" id="WP_290714264.1">
    <property type="nucleotide sequence ID" value="NZ_BAAAVS010000002.1"/>
</dbReference>
<dbReference type="Gene3D" id="3.30.70.1230">
    <property type="entry name" value="Nucleotide cyclase"/>
    <property type="match status" value="1"/>
</dbReference>
<comment type="caution">
    <text evidence="3">The sequence shown here is derived from an EMBL/GenBank/DDBJ whole genome shotgun (WGS) entry which is preliminary data.</text>
</comment>
<sequence>MSDGSQSGDAPADDEPRYSRDELGVALNLTPERLDRLWNAFGFARRPSDDKMFTQRDVDALTMLTASSDVIPEDEQVATARAIGQTMARLADWQADMLLNLARDESVPWTPAQMARAVDVVQRLVWRRHLKVALTRDSEADDSAAAQSQRLAGVRTTDVVGFADIVGFTSLSRRIDMAELETLLEAFEDRVHEVITAHGGQVIKTLGDAVLFTNSDVPAAAHTALAIQETVADVEPVPALRVGMAYGEVLNRHGDVFGEPVNIASRLCGSARPGTILVDSPLADQIVDDEQFRIRPISPLSVRGYRRLKASTLGRPRAARDH</sequence>
<protein>
    <submittedName>
        <fullName evidence="3">Adenylate/guanylate cyclase domain-containing protein</fullName>
    </submittedName>
</protein>
<organism evidence="3 4">
    <name type="scientific">Gordonia defluvii</name>
    <dbReference type="NCBI Taxonomy" id="283718"/>
    <lineage>
        <taxon>Bacteria</taxon>
        <taxon>Bacillati</taxon>
        <taxon>Actinomycetota</taxon>
        <taxon>Actinomycetes</taxon>
        <taxon>Mycobacteriales</taxon>
        <taxon>Gordoniaceae</taxon>
        <taxon>Gordonia</taxon>
    </lineage>
</organism>
<dbReference type="PANTHER" id="PTHR43081:SF1">
    <property type="entry name" value="ADENYLATE CYCLASE, TERMINAL-DIFFERENTIATION SPECIFIC"/>
    <property type="match status" value="1"/>
</dbReference>
<dbReference type="InterPro" id="IPR029787">
    <property type="entry name" value="Nucleotide_cyclase"/>
</dbReference>
<dbReference type="EMBL" id="BAAAVS010000002">
    <property type="protein sequence ID" value="GAA3025275.1"/>
    <property type="molecule type" value="Genomic_DNA"/>
</dbReference>
<accession>A0ABN3YCQ5</accession>
<name>A0ABN3YCQ5_9ACTN</name>
<keyword evidence="4" id="KW-1185">Reference proteome</keyword>
<evidence type="ECO:0000259" key="2">
    <source>
        <dbReference type="PROSITE" id="PS50125"/>
    </source>
</evidence>
<proteinExistence type="inferred from homology"/>
<dbReference type="PANTHER" id="PTHR43081">
    <property type="entry name" value="ADENYLATE CYCLASE, TERMINAL-DIFFERENTIATION SPECIFIC-RELATED"/>
    <property type="match status" value="1"/>
</dbReference>
<dbReference type="PROSITE" id="PS50125">
    <property type="entry name" value="GUANYLATE_CYCLASE_2"/>
    <property type="match status" value="1"/>
</dbReference>
<dbReference type="InterPro" id="IPR001054">
    <property type="entry name" value="A/G_cyclase"/>
</dbReference>
<evidence type="ECO:0000313" key="3">
    <source>
        <dbReference type="EMBL" id="GAA3025275.1"/>
    </source>
</evidence>
<feature type="domain" description="Guanylate cyclase" evidence="2">
    <location>
        <begin position="159"/>
        <end position="268"/>
    </location>
</feature>
<comment type="similarity">
    <text evidence="1">Belongs to the adenylyl cyclase class-3 family.</text>
</comment>